<feature type="domain" description="ThiC-associated" evidence="11">
    <location>
        <begin position="2"/>
        <end position="63"/>
    </location>
</feature>
<keyword evidence="6" id="KW-0862">Zinc</keyword>
<evidence type="ECO:0000256" key="9">
    <source>
        <dbReference type="ARBA" id="ARBA00023014"/>
    </source>
</evidence>
<evidence type="ECO:0000256" key="1">
    <source>
        <dbReference type="ARBA" id="ARBA00001966"/>
    </source>
</evidence>
<evidence type="ECO:0000256" key="4">
    <source>
        <dbReference type="ARBA" id="ARBA00022691"/>
    </source>
</evidence>
<dbReference type="NCBIfam" id="TIGR00190">
    <property type="entry name" value="thiC"/>
    <property type="match status" value="1"/>
</dbReference>
<dbReference type="GO" id="GO:0009228">
    <property type="term" value="P:thiamine biosynthetic process"/>
    <property type="evidence" value="ECO:0007669"/>
    <property type="project" value="UniProtKB-KW"/>
</dbReference>
<keyword evidence="3" id="KW-0004">4Fe-4S</keyword>
<keyword evidence="7" id="KW-0784">Thiamine biosynthesis</keyword>
<dbReference type="Pfam" id="PF01964">
    <property type="entry name" value="ThiC_Rad_SAM"/>
    <property type="match status" value="1"/>
</dbReference>
<proteinExistence type="inferred from homology"/>
<organism evidence="12">
    <name type="scientific">mine drainage metagenome</name>
    <dbReference type="NCBI Taxonomy" id="410659"/>
    <lineage>
        <taxon>unclassified sequences</taxon>
        <taxon>metagenomes</taxon>
        <taxon>ecological metagenomes</taxon>
    </lineage>
</organism>
<gene>
    <name evidence="12" type="primary">thiC</name>
    <name evidence="12" type="ORF">CARN4_1955</name>
</gene>
<dbReference type="AlphaFoldDB" id="E6Q374"/>
<dbReference type="NCBIfam" id="NF006763">
    <property type="entry name" value="PRK09284.1"/>
    <property type="match status" value="1"/>
</dbReference>
<dbReference type="SFLD" id="SFLDG01114">
    <property type="entry name" value="phosphomethylpyrimidine_syntha"/>
    <property type="match status" value="1"/>
</dbReference>
<comment type="caution">
    <text evidence="12">The sequence shown here is derived from an EMBL/GenBank/DDBJ whole genome shotgun (WGS) entry which is preliminary data.</text>
</comment>
<dbReference type="InterPro" id="IPR038521">
    <property type="entry name" value="ThiC/Bza_core_dom"/>
</dbReference>
<dbReference type="GO" id="GO:0046872">
    <property type="term" value="F:metal ion binding"/>
    <property type="evidence" value="ECO:0007669"/>
    <property type="project" value="UniProtKB-KW"/>
</dbReference>
<comment type="cofactor">
    <cofactor evidence="1">
        <name>[4Fe-4S] cluster</name>
        <dbReference type="ChEBI" id="CHEBI:49883"/>
    </cofactor>
</comment>
<keyword evidence="4" id="KW-0949">S-adenosyl-L-methionine</keyword>
<dbReference type="InterPro" id="IPR025747">
    <property type="entry name" value="ThiC-associated_dom"/>
</dbReference>
<dbReference type="Gene3D" id="6.10.250.620">
    <property type="match status" value="1"/>
</dbReference>
<evidence type="ECO:0000256" key="7">
    <source>
        <dbReference type="ARBA" id="ARBA00022977"/>
    </source>
</evidence>
<dbReference type="Pfam" id="PF13667">
    <property type="entry name" value="ThiC-associated"/>
    <property type="match status" value="1"/>
</dbReference>
<name>E6Q374_9ZZZZ</name>
<evidence type="ECO:0000256" key="5">
    <source>
        <dbReference type="ARBA" id="ARBA00022723"/>
    </source>
</evidence>
<keyword evidence="8" id="KW-0408">Iron</keyword>
<protein>
    <submittedName>
        <fullName evidence="12">Thiamine biosynthesis protein ThiC</fullName>
    </submittedName>
</protein>
<dbReference type="PANTHER" id="PTHR30557:SF1">
    <property type="entry name" value="PHOSPHOMETHYLPYRIMIDINE SYNTHASE, CHLOROPLASTIC"/>
    <property type="match status" value="1"/>
</dbReference>
<keyword evidence="5" id="KW-0479">Metal-binding</keyword>
<dbReference type="SFLD" id="SFLDS00113">
    <property type="entry name" value="Radical_SAM_Phosphomethylpyrim"/>
    <property type="match status" value="1"/>
</dbReference>
<dbReference type="SFLD" id="SFLDF00407">
    <property type="entry name" value="phosphomethylpyrimidine_syntha"/>
    <property type="match status" value="1"/>
</dbReference>
<dbReference type="InterPro" id="IPR002817">
    <property type="entry name" value="ThiC/BzaA/B"/>
</dbReference>
<evidence type="ECO:0000256" key="2">
    <source>
        <dbReference type="ARBA" id="ARBA00003175"/>
    </source>
</evidence>
<sequence>MKVYAPGSAPSIRVPMRAIQLTDGSTHTLYDTSGPYGDAAAVTDIRRGLPHLRAEWIARRGDTIELDAPTSVYQRGREAMRELDEIRFSQPRRIRRAKPGANVSQMHYARRGEITPEMEFVAIREGLAPEFVRDEVARGRAIIPNNINHPESEPMIIGRNFLVKINANIGNSAVASSIDEEVEKMTWATKWGADTVMDLSTGKNIHETREWILRNSPVPIGTVPIYQALEKVNGKAEELTWELYRDTLVEQAEQGVDYFTIHAGVLLRYVPLTADRITGIVSRGGSILAKWCLAHHRENFLYTHFEEICEIMKAYDVAFSLGDGLRPGCLADANDAAQFGELETLGELTKIAWKHDVQTIIEGPGHVPMHLIKENMDKQLELCHEAPFYTLGPLVTDIAPGYDHITSAIGAAMIGWFGTAMLCYVTPKEHLGLPDKKDVKDGVIAYKIAAHAADIAKGHPHARHRDDVLSKARFEFRWEDQFDLSLDPETAREFHDETLPAPGAKNAHFCSMCGPHFCSMKITQEVREYAQAGMEEKSREFIERGAEVYVATP</sequence>
<evidence type="ECO:0000256" key="8">
    <source>
        <dbReference type="ARBA" id="ARBA00023004"/>
    </source>
</evidence>
<comment type="function">
    <text evidence="2">Catalyzes the synthesis of the hydroxymethylpyrimidine phosphate (HMP-P) moiety of thiamine from aminoimidazole ribotide (AIR) in a radical S-adenosyl-L-methionine (SAM)-dependent reaction.</text>
</comment>
<reference evidence="12" key="1">
    <citation type="submission" date="2009-10" db="EMBL/GenBank/DDBJ databases">
        <title>Diversity of trophic interactions inside an arsenic-rich microbial ecosystem.</title>
        <authorList>
            <person name="Bertin P.N."/>
            <person name="Heinrich-Salmeron A."/>
            <person name="Pelletier E."/>
            <person name="Goulhen-Chollet F."/>
            <person name="Arsene-Ploetze F."/>
            <person name="Gallien S."/>
            <person name="Calteau A."/>
            <person name="Vallenet D."/>
            <person name="Casiot C."/>
            <person name="Chane-Woon-Ming B."/>
            <person name="Giloteaux L."/>
            <person name="Barakat M."/>
            <person name="Bonnefoy V."/>
            <person name="Bruneel O."/>
            <person name="Chandler M."/>
            <person name="Cleiss J."/>
            <person name="Duran R."/>
            <person name="Elbaz-Poulichet F."/>
            <person name="Fonknechten N."/>
            <person name="Lauga B."/>
            <person name="Mornico D."/>
            <person name="Ortet P."/>
            <person name="Schaeffer C."/>
            <person name="Siguier P."/>
            <person name="Alexander Thil Smith A."/>
            <person name="Van Dorsselaer A."/>
            <person name="Weissenbach J."/>
            <person name="Medigue C."/>
            <person name="Le Paslier D."/>
        </authorList>
    </citation>
    <scope>NUCLEOTIDE SEQUENCE</scope>
</reference>
<dbReference type="HAMAP" id="MF_00089">
    <property type="entry name" value="ThiC"/>
    <property type="match status" value="1"/>
</dbReference>
<evidence type="ECO:0000256" key="10">
    <source>
        <dbReference type="ARBA" id="ARBA00023239"/>
    </source>
</evidence>
<keyword evidence="9" id="KW-0411">Iron-sulfur</keyword>
<evidence type="ECO:0000313" key="12">
    <source>
        <dbReference type="EMBL" id="CBI01634.1"/>
    </source>
</evidence>
<dbReference type="InterPro" id="IPR037509">
    <property type="entry name" value="ThiC"/>
</dbReference>
<dbReference type="GO" id="GO:0051539">
    <property type="term" value="F:4 iron, 4 sulfur cluster binding"/>
    <property type="evidence" value="ECO:0007669"/>
    <property type="project" value="UniProtKB-KW"/>
</dbReference>
<evidence type="ECO:0000256" key="3">
    <source>
        <dbReference type="ARBA" id="ARBA00022485"/>
    </source>
</evidence>
<dbReference type="NCBIfam" id="NF009895">
    <property type="entry name" value="PRK13352.1"/>
    <property type="match status" value="1"/>
</dbReference>
<dbReference type="GO" id="GO:0016830">
    <property type="term" value="F:carbon-carbon lyase activity"/>
    <property type="evidence" value="ECO:0007669"/>
    <property type="project" value="InterPro"/>
</dbReference>
<dbReference type="FunFam" id="3.20.20.540:FF:000001">
    <property type="entry name" value="Phosphomethylpyrimidine synthase"/>
    <property type="match status" value="1"/>
</dbReference>
<keyword evidence="10" id="KW-0456">Lyase</keyword>
<dbReference type="Gene3D" id="3.20.20.540">
    <property type="entry name" value="Radical SAM ThiC family, central domain"/>
    <property type="match status" value="1"/>
</dbReference>
<accession>E6Q374</accession>
<dbReference type="PANTHER" id="PTHR30557">
    <property type="entry name" value="THIAMINE BIOSYNTHESIS PROTEIN THIC"/>
    <property type="match status" value="1"/>
</dbReference>
<evidence type="ECO:0000259" key="11">
    <source>
        <dbReference type="Pfam" id="PF13667"/>
    </source>
</evidence>
<dbReference type="GO" id="GO:0005829">
    <property type="term" value="C:cytosol"/>
    <property type="evidence" value="ECO:0007669"/>
    <property type="project" value="TreeGrafter"/>
</dbReference>
<evidence type="ECO:0000256" key="6">
    <source>
        <dbReference type="ARBA" id="ARBA00022833"/>
    </source>
</evidence>
<dbReference type="EMBL" id="CABO01000019">
    <property type="protein sequence ID" value="CBI01634.1"/>
    <property type="molecule type" value="Genomic_DNA"/>
</dbReference>